<dbReference type="EMBL" id="BARS01011593">
    <property type="protein sequence ID" value="GAF91632.1"/>
    <property type="molecule type" value="Genomic_DNA"/>
</dbReference>
<protein>
    <recommendedName>
        <fullName evidence="1">EAL domain-containing protein</fullName>
    </recommendedName>
</protein>
<dbReference type="Pfam" id="PF00563">
    <property type="entry name" value="EAL"/>
    <property type="match status" value="1"/>
</dbReference>
<organism evidence="2">
    <name type="scientific">marine sediment metagenome</name>
    <dbReference type="NCBI Taxonomy" id="412755"/>
    <lineage>
        <taxon>unclassified sequences</taxon>
        <taxon>metagenomes</taxon>
        <taxon>ecological metagenomes</taxon>
    </lineage>
</organism>
<dbReference type="SUPFAM" id="SSF141868">
    <property type="entry name" value="EAL domain-like"/>
    <property type="match status" value="1"/>
</dbReference>
<comment type="caution">
    <text evidence="2">The sequence shown here is derived from an EMBL/GenBank/DDBJ whole genome shotgun (WGS) entry which is preliminary data.</text>
</comment>
<dbReference type="InterPro" id="IPR001633">
    <property type="entry name" value="EAL_dom"/>
</dbReference>
<dbReference type="SMART" id="SM00052">
    <property type="entry name" value="EAL"/>
    <property type="match status" value="1"/>
</dbReference>
<dbReference type="CDD" id="cd01948">
    <property type="entry name" value="EAL"/>
    <property type="match status" value="1"/>
</dbReference>
<accession>X0TTY4</accession>
<evidence type="ECO:0000259" key="1">
    <source>
        <dbReference type="PROSITE" id="PS50883"/>
    </source>
</evidence>
<proteinExistence type="predicted"/>
<dbReference type="Gene3D" id="3.20.20.450">
    <property type="entry name" value="EAL domain"/>
    <property type="match status" value="1"/>
</dbReference>
<reference evidence="2" key="1">
    <citation type="journal article" date="2014" name="Front. Microbiol.">
        <title>High frequency of phylogenetically diverse reductive dehalogenase-homologous genes in deep subseafloor sedimentary metagenomes.</title>
        <authorList>
            <person name="Kawai M."/>
            <person name="Futagami T."/>
            <person name="Toyoda A."/>
            <person name="Takaki Y."/>
            <person name="Nishi S."/>
            <person name="Hori S."/>
            <person name="Arai W."/>
            <person name="Tsubouchi T."/>
            <person name="Morono Y."/>
            <person name="Uchiyama I."/>
            <person name="Ito T."/>
            <person name="Fujiyama A."/>
            <person name="Inagaki F."/>
            <person name="Takami H."/>
        </authorList>
    </citation>
    <scope>NUCLEOTIDE SEQUENCE</scope>
    <source>
        <strain evidence="2">Expedition CK06-06</strain>
    </source>
</reference>
<gene>
    <name evidence="2" type="ORF">S01H1_21028</name>
</gene>
<dbReference type="InterPro" id="IPR050706">
    <property type="entry name" value="Cyclic-di-GMP_PDE-like"/>
</dbReference>
<dbReference type="PROSITE" id="PS50883">
    <property type="entry name" value="EAL"/>
    <property type="match status" value="1"/>
</dbReference>
<name>X0TTY4_9ZZZZ</name>
<dbReference type="PANTHER" id="PTHR33121">
    <property type="entry name" value="CYCLIC DI-GMP PHOSPHODIESTERASE PDEF"/>
    <property type="match status" value="1"/>
</dbReference>
<dbReference type="PANTHER" id="PTHR33121:SF71">
    <property type="entry name" value="OXYGEN SENSOR PROTEIN DOSP"/>
    <property type="match status" value="1"/>
</dbReference>
<dbReference type="InterPro" id="IPR035919">
    <property type="entry name" value="EAL_sf"/>
</dbReference>
<evidence type="ECO:0000313" key="2">
    <source>
        <dbReference type="EMBL" id="GAF91632.1"/>
    </source>
</evidence>
<dbReference type="AlphaFoldDB" id="X0TTY4"/>
<feature type="non-terminal residue" evidence="2">
    <location>
        <position position="1"/>
    </location>
</feature>
<dbReference type="GO" id="GO:0071111">
    <property type="term" value="F:cyclic-guanylate-specific phosphodiesterase activity"/>
    <property type="evidence" value="ECO:0007669"/>
    <property type="project" value="InterPro"/>
</dbReference>
<sequence length="189" mass="21312">RIRPSVTQQLAKWVQNHDIFVSINLSAQEFNDPELVAIIDGALKNAGGLAPRHLKLELTETESMGDPEGTIEKMIELSKQGIEIFIDDFGTGHSSLSYLRRLPAKVLKIDKDFIDDVIDKPKEIMFLKNIIDIAKSRERTPLVEGVSDRQQHELLTEIGCAIMQGYYFSRPIPAERFEELLQKGAVLPV</sequence>
<feature type="domain" description="EAL" evidence="1">
    <location>
        <begin position="1"/>
        <end position="185"/>
    </location>
</feature>